<protein>
    <submittedName>
        <fullName evidence="1">Uncharacterized protein</fullName>
    </submittedName>
</protein>
<comment type="caution">
    <text evidence="1">The sequence shown here is derived from an EMBL/GenBank/DDBJ whole genome shotgun (WGS) entry which is preliminary data.</text>
</comment>
<accession>A0ACC0Z1M0</accession>
<evidence type="ECO:0000313" key="1">
    <source>
        <dbReference type="EMBL" id="KAJ0043894.1"/>
    </source>
</evidence>
<evidence type="ECO:0000313" key="2">
    <source>
        <dbReference type="Proteomes" id="UP001163603"/>
    </source>
</evidence>
<dbReference type="EMBL" id="CM047739">
    <property type="protein sequence ID" value="KAJ0043894.1"/>
    <property type="molecule type" value="Genomic_DNA"/>
</dbReference>
<sequence length="80" mass="9242">MYLRQAASNFVRRIHRVPSRIFCSSGDTSINASPLPLFSKMKFSDQFGFGSYTWRKNQEDSFLWILLFGQAGILLSWFLG</sequence>
<dbReference type="Proteomes" id="UP001163603">
    <property type="component" value="Chromosome 4"/>
</dbReference>
<proteinExistence type="predicted"/>
<gene>
    <name evidence="1" type="ORF">Pint_18545</name>
</gene>
<keyword evidence="2" id="KW-1185">Reference proteome</keyword>
<name>A0ACC0Z1M0_9ROSI</name>
<reference evidence="2" key="1">
    <citation type="journal article" date="2023" name="G3 (Bethesda)">
        <title>Genome assembly and association tests identify interacting loci associated with vigor, precocity, and sex in interspecific pistachio rootstocks.</title>
        <authorList>
            <person name="Palmer W."/>
            <person name="Jacygrad E."/>
            <person name="Sagayaradj S."/>
            <person name="Cavanaugh K."/>
            <person name="Han R."/>
            <person name="Bertier L."/>
            <person name="Beede B."/>
            <person name="Kafkas S."/>
            <person name="Golino D."/>
            <person name="Preece J."/>
            <person name="Michelmore R."/>
        </authorList>
    </citation>
    <scope>NUCLEOTIDE SEQUENCE [LARGE SCALE GENOMIC DNA]</scope>
</reference>
<organism evidence="1 2">
    <name type="scientific">Pistacia integerrima</name>
    <dbReference type="NCBI Taxonomy" id="434235"/>
    <lineage>
        <taxon>Eukaryota</taxon>
        <taxon>Viridiplantae</taxon>
        <taxon>Streptophyta</taxon>
        <taxon>Embryophyta</taxon>
        <taxon>Tracheophyta</taxon>
        <taxon>Spermatophyta</taxon>
        <taxon>Magnoliopsida</taxon>
        <taxon>eudicotyledons</taxon>
        <taxon>Gunneridae</taxon>
        <taxon>Pentapetalae</taxon>
        <taxon>rosids</taxon>
        <taxon>malvids</taxon>
        <taxon>Sapindales</taxon>
        <taxon>Anacardiaceae</taxon>
        <taxon>Pistacia</taxon>
    </lineage>
</organism>